<sequence>MALSSAFHERLHHMDRTRIQRLSLLQAEKESQADKSRALASKLANIRASEQRCSWLDHKIASQQFKLLAIKCQIEKLEAKQDSLSLQLRLLQNEVKELEELRDKRESFHEAKRIEMREFKEIAERFVVKCRMEVDSLRNKVNLLRSSFMELKSNSGDSCNSEITAAEMRRLELQAEKDNVCRIIDCNHQIRAQLQKQLQIILMTQTQDKGSELKSATC</sequence>
<dbReference type="InterPro" id="IPR021042">
    <property type="entry name" value="Herpes_UL139_cytomegalovirus"/>
</dbReference>
<dbReference type="Proteomes" id="UP001374584">
    <property type="component" value="Unassembled WGS sequence"/>
</dbReference>
<dbReference type="Pfam" id="PF12507">
    <property type="entry name" value="HCMV_UL139"/>
    <property type="match status" value="1"/>
</dbReference>
<organism evidence="2 3">
    <name type="scientific">Phaseolus coccineus</name>
    <name type="common">Scarlet runner bean</name>
    <name type="synonym">Phaseolus multiflorus</name>
    <dbReference type="NCBI Taxonomy" id="3886"/>
    <lineage>
        <taxon>Eukaryota</taxon>
        <taxon>Viridiplantae</taxon>
        <taxon>Streptophyta</taxon>
        <taxon>Embryophyta</taxon>
        <taxon>Tracheophyta</taxon>
        <taxon>Spermatophyta</taxon>
        <taxon>Magnoliopsida</taxon>
        <taxon>eudicotyledons</taxon>
        <taxon>Gunneridae</taxon>
        <taxon>Pentapetalae</taxon>
        <taxon>rosids</taxon>
        <taxon>fabids</taxon>
        <taxon>Fabales</taxon>
        <taxon>Fabaceae</taxon>
        <taxon>Papilionoideae</taxon>
        <taxon>50 kb inversion clade</taxon>
        <taxon>NPAAA clade</taxon>
        <taxon>indigoferoid/millettioid clade</taxon>
        <taxon>Phaseoleae</taxon>
        <taxon>Phaseolus</taxon>
    </lineage>
</organism>
<dbReference type="EMBL" id="JAYMYR010000004">
    <property type="protein sequence ID" value="KAK7368261.1"/>
    <property type="molecule type" value="Genomic_DNA"/>
</dbReference>
<gene>
    <name evidence="2" type="ORF">VNO80_10285</name>
</gene>
<keyword evidence="3" id="KW-1185">Reference proteome</keyword>
<dbReference type="PANTHER" id="PTHR37214">
    <property type="entry name" value="CYTOMEGALOVIRUS UL139 PROTEIN"/>
    <property type="match status" value="1"/>
</dbReference>
<protein>
    <submittedName>
        <fullName evidence="2">Uncharacterized protein</fullName>
    </submittedName>
</protein>
<evidence type="ECO:0000313" key="3">
    <source>
        <dbReference type="Proteomes" id="UP001374584"/>
    </source>
</evidence>
<comment type="caution">
    <text evidence="2">The sequence shown here is derived from an EMBL/GenBank/DDBJ whole genome shotgun (WGS) entry which is preliminary data.</text>
</comment>
<proteinExistence type="predicted"/>
<dbReference type="PANTHER" id="PTHR37214:SF2">
    <property type="entry name" value="CYTOMEGALOVIRUS UL139 PROTEIN"/>
    <property type="match status" value="1"/>
</dbReference>
<dbReference type="AlphaFoldDB" id="A0AAN9N9I8"/>
<name>A0AAN9N9I8_PHACN</name>
<accession>A0AAN9N9I8</accession>
<evidence type="ECO:0000256" key="1">
    <source>
        <dbReference type="SAM" id="Coils"/>
    </source>
</evidence>
<evidence type="ECO:0000313" key="2">
    <source>
        <dbReference type="EMBL" id="KAK7368261.1"/>
    </source>
</evidence>
<reference evidence="2 3" key="1">
    <citation type="submission" date="2024-01" db="EMBL/GenBank/DDBJ databases">
        <title>The genomes of 5 underutilized Papilionoideae crops provide insights into root nodulation and disease resistanc.</title>
        <authorList>
            <person name="Jiang F."/>
        </authorList>
    </citation>
    <scope>NUCLEOTIDE SEQUENCE [LARGE SCALE GENOMIC DNA]</scope>
    <source>
        <strain evidence="2">JINMINGXINNONG_FW02</strain>
        <tissue evidence="2">Leaves</tissue>
    </source>
</reference>
<feature type="coiled-coil region" evidence="1">
    <location>
        <begin position="67"/>
        <end position="154"/>
    </location>
</feature>
<keyword evidence="1" id="KW-0175">Coiled coil</keyword>